<dbReference type="EMBL" id="CP011269">
    <property type="protein sequence ID" value="ALI25946.1"/>
    <property type="molecule type" value="Genomic_DNA"/>
</dbReference>
<name>A0A0N9Y8S9_MYCFO</name>
<dbReference type="STRING" id="1766.XA26_21000"/>
<keyword evidence="6 7" id="KW-0472">Membrane</keyword>
<comment type="subcellular location">
    <subcellularLocation>
        <location evidence="1">Cell membrane</location>
        <topology evidence="1">Multi-pass membrane protein</topology>
    </subcellularLocation>
</comment>
<dbReference type="SUPFAM" id="SSF82866">
    <property type="entry name" value="Multidrug efflux transporter AcrB transmembrane domain"/>
    <property type="match status" value="2"/>
</dbReference>
<evidence type="ECO:0000259" key="8">
    <source>
        <dbReference type="Pfam" id="PF03176"/>
    </source>
</evidence>
<dbReference type="InterPro" id="IPR050545">
    <property type="entry name" value="Mycobact_MmpL"/>
</dbReference>
<proteinExistence type="inferred from homology"/>
<dbReference type="Gene3D" id="1.20.1640.10">
    <property type="entry name" value="Multidrug efflux transporter AcrB transmembrane domain"/>
    <property type="match status" value="2"/>
</dbReference>
<sequence>MRRPAMSGHRSGAQGGTGIARVIRVLALPILLGWVALTVLTNVFVPPLEKVGEENTVGLSAKDAPAMIAMRKIGSDFQEFDSDSNAMVVLEGEQPLGDDAHHYYDGVVDQLEADTAHVQHVADFWGDPLTASGAQSNDGKSAYVQVYLRGNQGETLANDSVAAVREIINRSSPPAGIKVYVTGGAPLVSDQHHAGDKSVARVTAITLVVIAVMLLIVYRSIATMILVLLMVFLELGAARGIVAFLAHTGIIGLSTFAVNLLTLMVIAAGTDYAIFAIGRYQEARGAGEDRETAYYTMFRGTSHVVLGSGMTIAGAMLCLSFTRLPYFQTMGVPCAVGTFVAVVAALTMGPAVIVIGSRFGRFEPKRSIRSRGWRRIGIAVVRWPGPILAATLGLALIGLLTLPGYKTNYDARKYLPSDLPASVGYAAAERHFSAARMNPELLMVETDRDLRNPADFLVIDKIAKSIVRVPGISRVQAITRPNGRPIEHTSIPFLLSRQGTLNTMNRKYNQDRMADMLVQADEMQKTIDTMERMSQLTQQMADITHSMVAKTKTMTLDIAELRDHLGDFDDFLRPLRNYLYWEPHCYDVPLCWSIRSMFDTLDGIDPLTDDVQELLPELERLDTLMPQLVALMPQQIESMKTMKTMMLTQRATQAGQQDQMAAMQENSTAMGKAFDEARNDDTFYLPPEAFDNKDFKRGMKNFISPDGKSVRFIISHEGDPATPEGVNHVEPIKLAAKEALKGTPLEGSNIYLAGTAATYKDMRDGSFYDLLIAGIAAVSLIFIIMLRITRSAVAAAVIVGTVLLSLGASFGLSVLVWQHLLGLELHWMVLAMSVILLLAVGSDYNLLLVSRFKEELPGGLKTGIIRAMAGTGSVVTSAGLVFAFTMASFAFSDLKVMAQVGTTIALGLLFDTLIVRSFMTPAIAAMLGRWFWWPQVIQSAASKRRLAALQQDRDTQSVPTTQA</sequence>
<evidence type="ECO:0000256" key="5">
    <source>
        <dbReference type="ARBA" id="ARBA00022989"/>
    </source>
</evidence>
<dbReference type="FunFam" id="1.20.1640.10:FF:000018">
    <property type="entry name" value="Transmembrane transport protein MmpL10"/>
    <property type="match status" value="1"/>
</dbReference>
<keyword evidence="5 7" id="KW-1133">Transmembrane helix</keyword>
<feature type="transmembrane region" description="Helical" evidence="7">
    <location>
        <begin position="767"/>
        <end position="786"/>
    </location>
</feature>
<keyword evidence="3" id="KW-1003">Cell membrane</keyword>
<feature type="transmembrane region" description="Helical" evidence="7">
    <location>
        <begin position="897"/>
        <end position="919"/>
    </location>
</feature>
<comment type="similarity">
    <text evidence="2">Belongs to the resistance-nodulation-cell division (RND) (TC 2.A.6) family. MmpL subfamily.</text>
</comment>
<dbReference type="PATRIC" id="fig|1766.6.peg.2089"/>
<feature type="domain" description="Membrane transport protein MMPL" evidence="8">
    <location>
        <begin position="610"/>
        <end position="938"/>
    </location>
</feature>
<dbReference type="KEGG" id="mft:XA26_21000"/>
<feature type="transmembrane region" description="Helical" evidence="7">
    <location>
        <begin position="867"/>
        <end position="891"/>
    </location>
</feature>
<evidence type="ECO:0000256" key="4">
    <source>
        <dbReference type="ARBA" id="ARBA00022692"/>
    </source>
</evidence>
<dbReference type="InterPro" id="IPR004707">
    <property type="entry name" value="MmpL_fam"/>
</dbReference>
<feature type="transmembrane region" description="Helical" evidence="7">
    <location>
        <begin position="251"/>
        <end position="274"/>
    </location>
</feature>
<evidence type="ECO:0000256" key="3">
    <source>
        <dbReference type="ARBA" id="ARBA00022475"/>
    </source>
</evidence>
<feature type="transmembrane region" description="Helical" evidence="7">
    <location>
        <begin position="304"/>
        <end position="324"/>
    </location>
</feature>
<dbReference type="PANTHER" id="PTHR33406">
    <property type="entry name" value="MEMBRANE PROTEIN MJ1562-RELATED"/>
    <property type="match status" value="1"/>
</dbReference>
<dbReference type="AlphaFoldDB" id="A0A0N9Y8S9"/>
<evidence type="ECO:0000256" key="7">
    <source>
        <dbReference type="SAM" id="Phobius"/>
    </source>
</evidence>
<feature type="transmembrane region" description="Helical" evidence="7">
    <location>
        <begin position="225"/>
        <end position="245"/>
    </location>
</feature>
<feature type="transmembrane region" description="Helical" evidence="7">
    <location>
        <begin position="825"/>
        <end position="846"/>
    </location>
</feature>
<dbReference type="InterPro" id="IPR004869">
    <property type="entry name" value="MMPL_dom"/>
</dbReference>
<keyword evidence="10" id="KW-1185">Reference proteome</keyword>
<evidence type="ECO:0000313" key="9">
    <source>
        <dbReference type="EMBL" id="ALI25946.1"/>
    </source>
</evidence>
<feature type="transmembrane region" description="Helical" evidence="7">
    <location>
        <begin position="330"/>
        <end position="355"/>
    </location>
</feature>
<evidence type="ECO:0000256" key="1">
    <source>
        <dbReference type="ARBA" id="ARBA00004651"/>
    </source>
</evidence>
<evidence type="ECO:0000313" key="10">
    <source>
        <dbReference type="Proteomes" id="UP000057134"/>
    </source>
</evidence>
<evidence type="ECO:0000256" key="6">
    <source>
        <dbReference type="ARBA" id="ARBA00023136"/>
    </source>
</evidence>
<keyword evidence="4 7" id="KW-0812">Transmembrane</keyword>
<dbReference type="FunFam" id="1.20.1640.10:FF:000020">
    <property type="entry name" value="Transmembrane transport protein MmpL10"/>
    <property type="match status" value="1"/>
</dbReference>
<dbReference type="NCBIfam" id="TIGR00833">
    <property type="entry name" value="actII"/>
    <property type="match status" value="1"/>
</dbReference>
<evidence type="ECO:0000256" key="2">
    <source>
        <dbReference type="ARBA" id="ARBA00010157"/>
    </source>
</evidence>
<feature type="transmembrane region" description="Helical" evidence="7">
    <location>
        <begin position="793"/>
        <end position="819"/>
    </location>
</feature>
<dbReference type="GO" id="GO:0005886">
    <property type="term" value="C:plasma membrane"/>
    <property type="evidence" value="ECO:0007669"/>
    <property type="project" value="UniProtKB-SubCell"/>
</dbReference>
<protein>
    <submittedName>
        <fullName evidence="9">Putative membrane protein</fullName>
    </submittedName>
</protein>
<feature type="transmembrane region" description="Helical" evidence="7">
    <location>
        <begin position="376"/>
        <end position="402"/>
    </location>
</feature>
<dbReference type="PANTHER" id="PTHR33406:SF6">
    <property type="entry name" value="MEMBRANE PROTEIN YDGH-RELATED"/>
    <property type="match status" value="1"/>
</dbReference>
<dbReference type="Proteomes" id="UP000057134">
    <property type="component" value="Chromosome"/>
</dbReference>
<gene>
    <name evidence="9" type="ORF">XA26_21000</name>
</gene>
<organism evidence="9 10">
    <name type="scientific">Mycolicibacterium fortuitum</name>
    <name type="common">Mycobacterium fortuitum</name>
    <dbReference type="NCBI Taxonomy" id="1766"/>
    <lineage>
        <taxon>Bacteria</taxon>
        <taxon>Bacillati</taxon>
        <taxon>Actinomycetota</taxon>
        <taxon>Actinomycetes</taxon>
        <taxon>Mycobacteriales</taxon>
        <taxon>Mycobacteriaceae</taxon>
        <taxon>Mycolicibacterium</taxon>
    </lineage>
</organism>
<reference evidence="9 10" key="1">
    <citation type="journal article" date="2015" name="MBio">
        <title>Enzymatic Degradation of Phenazines Can Generate Energy and Protect Sensitive Organisms from Toxicity.</title>
        <authorList>
            <person name="Costa K.C."/>
            <person name="Bergkessel M."/>
            <person name="Saunders S."/>
            <person name="Korlach J."/>
            <person name="Newman D.K."/>
        </authorList>
    </citation>
    <scope>NUCLEOTIDE SEQUENCE [LARGE SCALE GENOMIC DNA]</scope>
    <source>
        <strain evidence="9 10">CT6</strain>
    </source>
</reference>
<feature type="transmembrane region" description="Helical" evidence="7">
    <location>
        <begin position="21"/>
        <end position="45"/>
    </location>
</feature>
<dbReference type="Pfam" id="PF03176">
    <property type="entry name" value="MMPL"/>
    <property type="match status" value="2"/>
</dbReference>
<accession>A0A0N9Y8S9</accession>
<feature type="domain" description="Membrane transport protein MMPL" evidence="8">
    <location>
        <begin position="59"/>
        <end position="387"/>
    </location>
</feature>
<feature type="transmembrane region" description="Helical" evidence="7">
    <location>
        <begin position="199"/>
        <end position="218"/>
    </location>
</feature>
<dbReference type="RefSeq" id="WP_157888913.1">
    <property type="nucleotide sequence ID" value="NZ_CP011269.1"/>
</dbReference>